<evidence type="ECO:0000313" key="1">
    <source>
        <dbReference type="EMBL" id="JAD95392.1"/>
    </source>
</evidence>
<name>A0A0A9EH70_ARUDO</name>
<dbReference type="AlphaFoldDB" id="A0A0A9EH70"/>
<protein>
    <submittedName>
        <fullName evidence="1">Uncharacterized protein</fullName>
    </submittedName>
</protein>
<proteinExistence type="predicted"/>
<organism evidence="1">
    <name type="scientific">Arundo donax</name>
    <name type="common">Giant reed</name>
    <name type="synonym">Donax arundinaceus</name>
    <dbReference type="NCBI Taxonomy" id="35708"/>
    <lineage>
        <taxon>Eukaryota</taxon>
        <taxon>Viridiplantae</taxon>
        <taxon>Streptophyta</taxon>
        <taxon>Embryophyta</taxon>
        <taxon>Tracheophyta</taxon>
        <taxon>Spermatophyta</taxon>
        <taxon>Magnoliopsida</taxon>
        <taxon>Liliopsida</taxon>
        <taxon>Poales</taxon>
        <taxon>Poaceae</taxon>
        <taxon>PACMAD clade</taxon>
        <taxon>Arundinoideae</taxon>
        <taxon>Arundineae</taxon>
        <taxon>Arundo</taxon>
    </lineage>
</organism>
<reference evidence="1" key="2">
    <citation type="journal article" date="2015" name="Data Brief">
        <title>Shoot transcriptome of the giant reed, Arundo donax.</title>
        <authorList>
            <person name="Barrero R.A."/>
            <person name="Guerrero F.D."/>
            <person name="Moolhuijzen P."/>
            <person name="Goolsby J.A."/>
            <person name="Tidwell J."/>
            <person name="Bellgard S.E."/>
            <person name="Bellgard M.I."/>
        </authorList>
    </citation>
    <scope>NUCLEOTIDE SEQUENCE</scope>
    <source>
        <tissue evidence="1">Shoot tissue taken approximately 20 cm above the soil surface</tissue>
    </source>
</reference>
<dbReference type="EMBL" id="GBRH01202503">
    <property type="protein sequence ID" value="JAD95392.1"/>
    <property type="molecule type" value="Transcribed_RNA"/>
</dbReference>
<accession>A0A0A9EH70</accession>
<reference evidence="1" key="1">
    <citation type="submission" date="2014-09" db="EMBL/GenBank/DDBJ databases">
        <authorList>
            <person name="Magalhaes I.L.F."/>
            <person name="Oliveira U."/>
            <person name="Santos F.R."/>
            <person name="Vidigal T.H.D.A."/>
            <person name="Brescovit A.D."/>
            <person name="Santos A.J."/>
        </authorList>
    </citation>
    <scope>NUCLEOTIDE SEQUENCE</scope>
    <source>
        <tissue evidence="1">Shoot tissue taken approximately 20 cm above the soil surface</tissue>
    </source>
</reference>
<sequence length="31" mass="3555">MFLTREFFSVISGYQWPGGILNEHPSTQPSK</sequence>